<dbReference type="Pfam" id="PF01565">
    <property type="entry name" value="FAD_binding_4"/>
    <property type="match status" value="1"/>
</dbReference>
<comment type="caution">
    <text evidence="29">The sequence shown here is derived from an EMBL/GenBank/DDBJ whole genome shotgun (WGS) entry which is preliminary data.</text>
</comment>
<evidence type="ECO:0000313" key="29">
    <source>
        <dbReference type="EMBL" id="KZS05093.1"/>
    </source>
</evidence>
<evidence type="ECO:0000256" key="14">
    <source>
        <dbReference type="ARBA" id="ARBA00022857"/>
    </source>
</evidence>
<dbReference type="SUPFAM" id="SSF56176">
    <property type="entry name" value="FAD-binding/transporter-associated domain-like"/>
    <property type="match status" value="1"/>
</dbReference>
<evidence type="ECO:0000256" key="27">
    <source>
        <dbReference type="ARBA" id="ARBA00080612"/>
    </source>
</evidence>
<evidence type="ECO:0000313" key="30">
    <source>
        <dbReference type="Proteomes" id="UP000076858"/>
    </source>
</evidence>
<evidence type="ECO:0000256" key="15">
    <source>
        <dbReference type="ARBA" id="ARBA00022989"/>
    </source>
</evidence>
<evidence type="ECO:0000256" key="24">
    <source>
        <dbReference type="ARBA" id="ARBA00052927"/>
    </source>
</evidence>
<dbReference type="GO" id="GO:0005777">
    <property type="term" value="C:peroxisome"/>
    <property type="evidence" value="ECO:0007669"/>
    <property type="project" value="UniProtKB-SubCell"/>
</dbReference>
<evidence type="ECO:0000256" key="6">
    <source>
        <dbReference type="ARBA" id="ARBA00019086"/>
    </source>
</evidence>
<comment type="subcellular location">
    <subcellularLocation>
        <location evidence="4">Endoplasmic reticulum membrane</location>
        <topology evidence="4">Single-pass membrane protein</topology>
    </subcellularLocation>
    <subcellularLocation>
        <location evidence="2">Golgi apparatus membrane</location>
        <topology evidence="2">Single-pass membrane protein</topology>
    </subcellularLocation>
    <subcellularLocation>
        <location evidence="3">Peroxisome</location>
    </subcellularLocation>
</comment>
<keyword evidence="17" id="KW-0333">Golgi apparatus</keyword>
<sequence length="537" mass="62314">MDTALWKKRLIRLMEDNRGLIVLLFCLPASFVFDLALQLRNWFYRTVLSAPQRHDERVRQIQSKVRKCNDLPDSEKKKMCTARPNWLSLSTTFFRKDLCHKIPIPLYDILELNEEAMTVRVEPMVTVGDITRYLIPKGYTLAVTLEIADATLGGLAFGVGMTTYSHKVGLYQETIAAYEVVLGDGSLVRVTKDNEYSDLFHCLPWSHGTLGFLVALEVQIIPVKPYVRMEYIPIKGQKEYCDKIRELSGAMDKDKQTPDFVEATIFSKNEAVIMVGHFANVKNAQEEAQINHVARWYKPWFYKHVESFLNKPPSQEFIPLREYLLRHNRAIFWVVESMIPFGNNPVFRFLFGWLLPPKPAFLKFTTTPGIRAMTFTKQVFQDIVLPINVLEKQIDVSEEIFDAYPILVYPCRIYDHGPHTGQLRPPRPDQMCPGTNWGMFNDLGVYGVPGPVKRKQRFDAVAAMRKMEKFTRDVGGYPFLYADIFMDRKEFEEMFDLEAYERVRTKYHANDAFPHLYDKVKPEIDVIKVGKEYMDPL</sequence>
<evidence type="ECO:0000256" key="7">
    <source>
        <dbReference type="ARBA" id="ARBA00022516"/>
    </source>
</evidence>
<dbReference type="PROSITE" id="PS51387">
    <property type="entry name" value="FAD_PCMH"/>
    <property type="match status" value="1"/>
</dbReference>
<keyword evidence="19" id="KW-0472">Membrane</keyword>
<protein>
    <recommendedName>
        <fullName evidence="6">Delta(24)-sterol reductase</fullName>
        <ecNumber evidence="5">1.3.1.72</ecNumber>
    </recommendedName>
    <alternativeName>
        <fullName evidence="26">24-dehydrocholesterol reductase</fullName>
    </alternativeName>
    <alternativeName>
        <fullName evidence="27">3-beta-hydroxysterol Delta-24-reductase</fullName>
    </alternativeName>
</protein>
<keyword evidence="8" id="KW-0153">Cholesterol metabolism</keyword>
<reference evidence="29 30" key="1">
    <citation type="submission" date="2016-03" db="EMBL/GenBank/DDBJ databases">
        <title>EvidentialGene: Evidence-directed Construction of Genes on Genomes.</title>
        <authorList>
            <person name="Gilbert D.G."/>
            <person name="Choi J.-H."/>
            <person name="Mockaitis K."/>
            <person name="Colbourne J."/>
            <person name="Pfrender M."/>
        </authorList>
    </citation>
    <scope>NUCLEOTIDE SEQUENCE [LARGE SCALE GENOMIC DNA]</scope>
    <source>
        <strain evidence="29 30">Xinb3</strain>
        <tissue evidence="29">Complete organism</tissue>
    </source>
</reference>
<keyword evidence="10" id="KW-0812">Transmembrane</keyword>
<evidence type="ECO:0000256" key="4">
    <source>
        <dbReference type="ARBA" id="ARBA00004389"/>
    </source>
</evidence>
<keyword evidence="18" id="KW-0443">Lipid metabolism</keyword>
<evidence type="ECO:0000256" key="16">
    <source>
        <dbReference type="ARBA" id="ARBA00023002"/>
    </source>
</evidence>
<evidence type="ECO:0000256" key="12">
    <source>
        <dbReference type="ARBA" id="ARBA00022824"/>
    </source>
</evidence>
<dbReference type="AlphaFoldDB" id="A0A0P5YK95"/>
<keyword evidence="20" id="KW-0576">Peroxisome</keyword>
<dbReference type="PANTHER" id="PTHR10801">
    <property type="entry name" value="24-DEHYDROCHOLESTEROL REDUCTASE"/>
    <property type="match status" value="1"/>
</dbReference>
<keyword evidence="9" id="KW-0285">Flavoprotein</keyword>
<keyword evidence="14" id="KW-0521">NADP</keyword>
<accession>A0A0P5YK95</accession>
<dbReference type="GO" id="GO:0050614">
    <property type="term" value="F:Delta24-sterol reductase activity"/>
    <property type="evidence" value="ECO:0007669"/>
    <property type="project" value="UniProtKB-EC"/>
</dbReference>
<keyword evidence="22" id="KW-0753">Steroid metabolism</keyword>
<dbReference type="GO" id="GO:0000246">
    <property type="term" value="F:Delta24(24-1) sterol reductase activity"/>
    <property type="evidence" value="ECO:0007669"/>
    <property type="project" value="TreeGrafter"/>
</dbReference>
<comment type="function">
    <text evidence="25">Catalyzes the reduction of the delta-24 double bond of sterol intermediates during cholesterol biosynthesis. In addition to its cholesterol-synthesizing activity, can protect cells from oxidative stress by reducing caspase 3 activity during apoptosis induced by oxidative stress. Also protects against amyloid-beta peptide-induced apoptosis.</text>
</comment>
<dbReference type="GO" id="GO:0000139">
    <property type="term" value="C:Golgi membrane"/>
    <property type="evidence" value="ECO:0007669"/>
    <property type="project" value="UniProtKB-SubCell"/>
</dbReference>
<keyword evidence="13" id="KW-0274">FAD</keyword>
<dbReference type="Proteomes" id="UP000076858">
    <property type="component" value="Unassembled WGS sequence"/>
</dbReference>
<keyword evidence="7" id="KW-0444">Lipid biosynthesis</keyword>
<dbReference type="InterPro" id="IPR006094">
    <property type="entry name" value="Oxid_FAD_bind_N"/>
</dbReference>
<name>A0A0P5YK95_9CRUS</name>
<evidence type="ECO:0000256" key="22">
    <source>
        <dbReference type="ARBA" id="ARBA00023221"/>
    </source>
</evidence>
<feature type="domain" description="FAD-binding PCMH-type" evidence="28">
    <location>
        <begin position="35"/>
        <end position="223"/>
    </location>
</feature>
<evidence type="ECO:0000256" key="10">
    <source>
        <dbReference type="ARBA" id="ARBA00022692"/>
    </source>
</evidence>
<comment type="catalytic activity">
    <reaction evidence="23">
        <text>lanosterol + NADPH + H(+) = 24,25-dihydrolanosterol + NADP(+)</text>
        <dbReference type="Rhea" id="RHEA:33919"/>
        <dbReference type="ChEBI" id="CHEBI:15378"/>
        <dbReference type="ChEBI" id="CHEBI:16521"/>
        <dbReference type="ChEBI" id="CHEBI:28113"/>
        <dbReference type="ChEBI" id="CHEBI:57783"/>
        <dbReference type="ChEBI" id="CHEBI:58349"/>
    </reaction>
    <physiologicalReaction direction="left-to-right" evidence="23">
        <dbReference type="Rhea" id="RHEA:33920"/>
    </physiologicalReaction>
</comment>
<evidence type="ECO:0000256" key="25">
    <source>
        <dbReference type="ARBA" id="ARBA00056986"/>
    </source>
</evidence>
<dbReference type="PANTHER" id="PTHR10801:SF2">
    <property type="entry name" value="FAD-BINDING PCMH-TYPE DOMAIN-CONTAINING PROTEIN"/>
    <property type="match status" value="1"/>
</dbReference>
<keyword evidence="12" id="KW-0256">Endoplasmic reticulum</keyword>
<dbReference type="InterPro" id="IPR016169">
    <property type="entry name" value="FAD-bd_PCMH_sub2"/>
</dbReference>
<dbReference type="Gene3D" id="3.30.465.10">
    <property type="match status" value="1"/>
</dbReference>
<evidence type="ECO:0000256" key="21">
    <source>
        <dbReference type="ARBA" id="ARBA00023166"/>
    </source>
</evidence>
<dbReference type="GO" id="GO:0071949">
    <property type="term" value="F:FAD binding"/>
    <property type="evidence" value="ECO:0007669"/>
    <property type="project" value="InterPro"/>
</dbReference>
<evidence type="ECO:0000256" key="19">
    <source>
        <dbReference type="ARBA" id="ARBA00023136"/>
    </source>
</evidence>
<dbReference type="GO" id="GO:0008203">
    <property type="term" value="P:cholesterol metabolic process"/>
    <property type="evidence" value="ECO:0007669"/>
    <property type="project" value="UniProtKB-KW"/>
</dbReference>
<evidence type="ECO:0000256" key="17">
    <source>
        <dbReference type="ARBA" id="ARBA00023034"/>
    </source>
</evidence>
<dbReference type="InterPro" id="IPR040165">
    <property type="entry name" value="Diminuto-like"/>
</dbReference>
<evidence type="ECO:0000256" key="23">
    <source>
        <dbReference type="ARBA" id="ARBA00051033"/>
    </source>
</evidence>
<evidence type="ECO:0000256" key="18">
    <source>
        <dbReference type="ARBA" id="ARBA00023098"/>
    </source>
</evidence>
<dbReference type="InterPro" id="IPR036318">
    <property type="entry name" value="FAD-bd_PCMH-like_sf"/>
</dbReference>
<organism evidence="29 30">
    <name type="scientific">Daphnia magna</name>
    <dbReference type="NCBI Taxonomy" id="35525"/>
    <lineage>
        <taxon>Eukaryota</taxon>
        <taxon>Metazoa</taxon>
        <taxon>Ecdysozoa</taxon>
        <taxon>Arthropoda</taxon>
        <taxon>Crustacea</taxon>
        <taxon>Branchiopoda</taxon>
        <taxon>Diplostraca</taxon>
        <taxon>Cladocera</taxon>
        <taxon>Anomopoda</taxon>
        <taxon>Daphniidae</taxon>
        <taxon>Daphnia</taxon>
    </lineage>
</organism>
<gene>
    <name evidence="29" type="ORF">APZ42_031794</name>
</gene>
<evidence type="ECO:0000256" key="2">
    <source>
        <dbReference type="ARBA" id="ARBA00004194"/>
    </source>
</evidence>
<evidence type="ECO:0000259" key="28">
    <source>
        <dbReference type="PROSITE" id="PS51387"/>
    </source>
</evidence>
<keyword evidence="30" id="KW-1185">Reference proteome</keyword>
<dbReference type="InterPro" id="IPR016166">
    <property type="entry name" value="FAD-bd_PCMH"/>
</dbReference>
<comment type="catalytic activity">
    <reaction evidence="24">
        <text>5alpha-cholest-8-en-3beta-ol + NADP(+) = zymosterol + NADPH + H(+)</text>
        <dbReference type="Rhea" id="RHEA:36399"/>
        <dbReference type="ChEBI" id="CHEBI:15378"/>
        <dbReference type="ChEBI" id="CHEBI:16608"/>
        <dbReference type="ChEBI" id="CHEBI:18252"/>
        <dbReference type="ChEBI" id="CHEBI:57783"/>
        <dbReference type="ChEBI" id="CHEBI:58349"/>
        <dbReference type="EC" id="1.3.1.72"/>
    </reaction>
    <physiologicalReaction direction="right-to-left" evidence="24">
        <dbReference type="Rhea" id="RHEA:36401"/>
    </physiologicalReaction>
</comment>
<evidence type="ECO:0000256" key="20">
    <source>
        <dbReference type="ARBA" id="ARBA00023140"/>
    </source>
</evidence>
<evidence type="ECO:0000256" key="9">
    <source>
        <dbReference type="ARBA" id="ARBA00022630"/>
    </source>
</evidence>
<proteinExistence type="predicted"/>
<evidence type="ECO:0000256" key="1">
    <source>
        <dbReference type="ARBA" id="ARBA00001974"/>
    </source>
</evidence>
<comment type="cofactor">
    <cofactor evidence="1">
        <name>FAD</name>
        <dbReference type="ChEBI" id="CHEBI:57692"/>
    </cofactor>
</comment>
<dbReference type="STRING" id="35525.A0A0P5YK95"/>
<keyword evidence="11" id="KW-0732">Signal</keyword>
<dbReference type="EC" id="1.3.1.72" evidence="5"/>
<evidence type="ECO:0000256" key="11">
    <source>
        <dbReference type="ARBA" id="ARBA00022729"/>
    </source>
</evidence>
<dbReference type="FunFam" id="3.30.465.10:FF:000032">
    <property type="entry name" value="Delta(24)-sterol reductase"/>
    <property type="match status" value="1"/>
</dbReference>
<evidence type="ECO:0000256" key="8">
    <source>
        <dbReference type="ARBA" id="ARBA00022548"/>
    </source>
</evidence>
<keyword evidence="21" id="KW-1207">Sterol metabolism</keyword>
<evidence type="ECO:0000256" key="5">
    <source>
        <dbReference type="ARBA" id="ARBA00012405"/>
    </source>
</evidence>
<dbReference type="GO" id="GO:0005789">
    <property type="term" value="C:endoplasmic reticulum membrane"/>
    <property type="evidence" value="ECO:0007669"/>
    <property type="project" value="UniProtKB-SubCell"/>
</dbReference>
<evidence type="ECO:0000256" key="26">
    <source>
        <dbReference type="ARBA" id="ARBA00078485"/>
    </source>
</evidence>
<keyword evidence="16" id="KW-0560">Oxidoreductase</keyword>
<keyword evidence="15" id="KW-1133">Transmembrane helix</keyword>
<dbReference type="EMBL" id="LRGB01002994">
    <property type="protein sequence ID" value="KZS05093.1"/>
    <property type="molecule type" value="Genomic_DNA"/>
</dbReference>
<dbReference type="OrthoDB" id="415825at2759"/>
<evidence type="ECO:0000256" key="13">
    <source>
        <dbReference type="ARBA" id="ARBA00022827"/>
    </source>
</evidence>
<evidence type="ECO:0000256" key="3">
    <source>
        <dbReference type="ARBA" id="ARBA00004275"/>
    </source>
</evidence>